<proteinExistence type="predicted"/>
<organism evidence="3 4">
    <name type="scientific">Sphingobacterium kitahiroshimense</name>
    <dbReference type="NCBI Taxonomy" id="470446"/>
    <lineage>
        <taxon>Bacteria</taxon>
        <taxon>Pseudomonadati</taxon>
        <taxon>Bacteroidota</taxon>
        <taxon>Sphingobacteriia</taxon>
        <taxon>Sphingobacteriales</taxon>
        <taxon>Sphingobacteriaceae</taxon>
        <taxon>Sphingobacterium</taxon>
    </lineage>
</organism>
<dbReference type="InterPro" id="IPR001310">
    <property type="entry name" value="Histidine_triad_HIT"/>
</dbReference>
<evidence type="ECO:0000313" key="3">
    <source>
        <dbReference type="EMBL" id="MEN5380524.1"/>
    </source>
</evidence>
<dbReference type="PANTHER" id="PTHR46648">
    <property type="entry name" value="HIT FAMILY PROTEIN 1"/>
    <property type="match status" value="1"/>
</dbReference>
<dbReference type="InterPro" id="IPR036265">
    <property type="entry name" value="HIT-like_sf"/>
</dbReference>
<feature type="short sequence motif" description="Histidine triad motif" evidence="1">
    <location>
        <begin position="91"/>
        <end position="95"/>
    </location>
</feature>
<dbReference type="PRINTS" id="PR00332">
    <property type="entry name" value="HISTRIAD"/>
</dbReference>
<dbReference type="InterPro" id="IPR011146">
    <property type="entry name" value="HIT-like"/>
</dbReference>
<feature type="domain" description="HIT" evidence="2">
    <location>
        <begin position="4"/>
        <end position="107"/>
    </location>
</feature>
<gene>
    <name evidence="3" type="ORF">ABE541_24910</name>
</gene>
<dbReference type="GO" id="GO:0032259">
    <property type="term" value="P:methylation"/>
    <property type="evidence" value="ECO:0007669"/>
    <property type="project" value="UniProtKB-KW"/>
</dbReference>
<keyword evidence="4" id="KW-1185">Reference proteome</keyword>
<comment type="caution">
    <text evidence="3">The sequence shown here is derived from an EMBL/GenBank/DDBJ whole genome shotgun (WGS) entry which is preliminary data.</text>
</comment>
<evidence type="ECO:0000256" key="1">
    <source>
        <dbReference type="PROSITE-ProRule" id="PRU00464"/>
    </source>
</evidence>
<keyword evidence="3" id="KW-0808">Transferase</keyword>
<reference evidence="3 4" key="1">
    <citation type="submission" date="2024-04" db="EMBL/GenBank/DDBJ databases">
        <title>WGS of bacteria from Torrens River.</title>
        <authorList>
            <person name="Wyrsch E.R."/>
            <person name="Drigo B."/>
        </authorList>
    </citation>
    <scope>NUCLEOTIDE SEQUENCE [LARGE SCALE GENOMIC DNA]</scope>
    <source>
        <strain evidence="3 4">TWI391</strain>
    </source>
</reference>
<dbReference type="GO" id="GO:0008168">
    <property type="term" value="F:methyltransferase activity"/>
    <property type="evidence" value="ECO:0007669"/>
    <property type="project" value="UniProtKB-KW"/>
</dbReference>
<dbReference type="PANTHER" id="PTHR46648:SF1">
    <property type="entry name" value="ADENOSINE 5'-MONOPHOSPHORAMIDASE HNT1"/>
    <property type="match status" value="1"/>
</dbReference>
<evidence type="ECO:0000313" key="4">
    <source>
        <dbReference type="Proteomes" id="UP001409291"/>
    </source>
</evidence>
<accession>A0ABV0C117</accession>
<dbReference type="EC" id="2.1.1.-" evidence="3"/>
<keyword evidence="3" id="KW-0489">Methyltransferase</keyword>
<dbReference type="Proteomes" id="UP001409291">
    <property type="component" value="Unassembled WGS sequence"/>
</dbReference>
<protein>
    <submittedName>
        <fullName evidence="3">HIT family protein</fullName>
        <ecNumber evidence="3">2.1.1.-</ecNumber>
    </submittedName>
</protein>
<dbReference type="EMBL" id="JBDJNQ010000019">
    <property type="protein sequence ID" value="MEN5380524.1"/>
    <property type="molecule type" value="Genomic_DNA"/>
</dbReference>
<dbReference type="SUPFAM" id="SSF54197">
    <property type="entry name" value="HIT-like"/>
    <property type="match status" value="1"/>
</dbReference>
<evidence type="ECO:0000259" key="2">
    <source>
        <dbReference type="PROSITE" id="PS51084"/>
    </source>
</evidence>
<dbReference type="Gene3D" id="3.30.428.10">
    <property type="entry name" value="HIT-like"/>
    <property type="match status" value="1"/>
</dbReference>
<name>A0ABV0C117_9SPHI</name>
<dbReference type="PROSITE" id="PS51084">
    <property type="entry name" value="HIT_2"/>
    <property type="match status" value="1"/>
</dbReference>
<sequence>MSTIFSKIVSGEIAAYKVAESNDFLAFLDVSPLAEGHVLVIPKRETDYIFDINDDEYMALWVFSKIVAQGIKRVFPCKKVGVAVIGLEVAHAHIHLVPLNNVSDLNFSRPRLSLTHEEFTQIAETIKESIINVTTDN</sequence>
<dbReference type="RefSeq" id="WP_132844486.1">
    <property type="nucleotide sequence ID" value="NZ_JBDJLH010000009.1"/>
</dbReference>
<dbReference type="Pfam" id="PF01230">
    <property type="entry name" value="HIT"/>
    <property type="match status" value="1"/>
</dbReference>